<reference evidence="3 4" key="1">
    <citation type="submission" date="2023-06" db="EMBL/GenBank/DDBJ databases">
        <title>Roseiconus lacunae JC819 isolated from Gulf of Mannar region, Tamil Nadu.</title>
        <authorList>
            <person name="Pk S."/>
            <person name="Ch S."/>
            <person name="Ch V.R."/>
        </authorList>
    </citation>
    <scope>NUCLEOTIDE SEQUENCE [LARGE SCALE GENOMIC DNA]</scope>
    <source>
        <strain evidence="3 4">JC819</strain>
    </source>
</reference>
<evidence type="ECO:0000256" key="1">
    <source>
        <dbReference type="SAM" id="Coils"/>
    </source>
</evidence>
<evidence type="ECO:0000256" key="2">
    <source>
        <dbReference type="SAM" id="MobiDB-lite"/>
    </source>
</evidence>
<feature type="region of interest" description="Disordered" evidence="2">
    <location>
        <begin position="99"/>
        <end position="136"/>
    </location>
</feature>
<gene>
    <name evidence="3" type="ORF">QTN89_01585</name>
</gene>
<accession>A0ABT7PC98</accession>
<dbReference type="RefSeq" id="WP_289161849.1">
    <property type="nucleotide sequence ID" value="NZ_JASZZN010000001.1"/>
</dbReference>
<evidence type="ECO:0000313" key="3">
    <source>
        <dbReference type="EMBL" id="MDM4014102.1"/>
    </source>
</evidence>
<sequence>MDHRWRTQHWRMQSDAIPASNPNVGPAFQPHVPPQPGAPGGRDAVPHHPGVAHGYAAPQPSPPIRSHDPNAAAIYHQLSQANAEIVRLRSLLSTAQEKQDRQTAHLRQEAQARADQVRELEQQFSRERDQSRTRQHQLHNEIETLKLELANAASAASGEQRQLTERLQLQTQRHDAIVSERDQQIRVQELQVSKAAEQTQTLRAQLEDTEQRLESWATAQTAAVDLADWLDDQCRKMTRDAIASESAYDQLHDEAMRLLRQRDQQIRKLSDTVAVLQVDHETVELTNDDLDQLCARLEFENELLAEQCNLLTSHARRDQQQLVQATQTVSDQLATTNLKLDALSREKQALLETIEQHRQAEDEFDASLFAKEQEISAISRNMSDKQRQLDHLRKEHAVAIGQNDQLRTQVREQDGKIEELQSKLAEANDHADEALKLVDERDQELRQMQAATRAAEANATLQQHETARESTLEIERLETLVEQYQRDGETRAEEVGQLTAKTAKLESQLADKERISEAFAKENDGLQKQLEQAHRRLAQTEEKLHLANERLQLGELALDELRQSGGAYENEARQLRSEVENHKLRLAEYADQIATLQHKLESAATASSPIPSPLNASMQAIIARLEQRLIDETQQLQLFDGLEHPAAEAKRLSRELARRNAEHAAEREALYRRIQELHVERRKLAA</sequence>
<comment type="caution">
    <text evidence="3">The sequence shown here is derived from an EMBL/GenBank/DDBJ whole genome shotgun (WGS) entry which is preliminary data.</text>
</comment>
<keyword evidence="1" id="KW-0175">Coiled coil</keyword>
<protein>
    <submittedName>
        <fullName evidence="3">Uncharacterized protein</fullName>
    </submittedName>
</protein>
<evidence type="ECO:0000313" key="4">
    <source>
        <dbReference type="Proteomes" id="UP001239462"/>
    </source>
</evidence>
<name>A0ABT7PC98_9BACT</name>
<feature type="coiled-coil region" evidence="1">
    <location>
        <begin position="248"/>
        <end position="307"/>
    </location>
</feature>
<keyword evidence="4" id="KW-1185">Reference proteome</keyword>
<organism evidence="3 4">
    <name type="scientific">Roseiconus lacunae</name>
    <dbReference type="NCBI Taxonomy" id="2605694"/>
    <lineage>
        <taxon>Bacteria</taxon>
        <taxon>Pseudomonadati</taxon>
        <taxon>Planctomycetota</taxon>
        <taxon>Planctomycetia</taxon>
        <taxon>Pirellulales</taxon>
        <taxon>Pirellulaceae</taxon>
        <taxon>Roseiconus</taxon>
    </lineage>
</organism>
<feature type="coiled-coil region" evidence="1">
    <location>
        <begin position="516"/>
        <end position="680"/>
    </location>
</feature>
<feature type="coiled-coil region" evidence="1">
    <location>
        <begin position="333"/>
        <end position="437"/>
    </location>
</feature>
<feature type="region of interest" description="Disordered" evidence="2">
    <location>
        <begin position="1"/>
        <end position="69"/>
    </location>
</feature>
<dbReference type="EMBL" id="JASZZN010000001">
    <property type="protein sequence ID" value="MDM4014102.1"/>
    <property type="molecule type" value="Genomic_DNA"/>
</dbReference>
<proteinExistence type="predicted"/>
<dbReference type="Proteomes" id="UP001239462">
    <property type="component" value="Unassembled WGS sequence"/>
</dbReference>